<accession>A0A6S6VP70</accession>
<evidence type="ECO:0000313" key="3">
    <source>
        <dbReference type="Proteomes" id="UP000472372"/>
    </source>
</evidence>
<feature type="region of interest" description="Disordered" evidence="1">
    <location>
        <begin position="237"/>
        <end position="324"/>
    </location>
</feature>
<name>A0A6S6VP70_9PLEO</name>
<feature type="compositionally biased region" description="Basic and acidic residues" evidence="1">
    <location>
        <begin position="268"/>
        <end position="277"/>
    </location>
</feature>
<protein>
    <submittedName>
        <fullName evidence="2">Uncharacterized protein</fullName>
    </submittedName>
</protein>
<reference evidence="2" key="1">
    <citation type="submission" date="2021-02" db="EMBL/GenBank/DDBJ databases">
        <authorList>
            <person name="Syme A R."/>
            <person name="Syme A R."/>
            <person name="Moolhuijzen P."/>
        </authorList>
    </citation>
    <scope>NUCLEOTIDE SEQUENCE</scope>
    <source>
        <strain evidence="2">W1-1</strain>
    </source>
</reference>
<feature type="region of interest" description="Disordered" evidence="1">
    <location>
        <begin position="1"/>
        <end position="51"/>
    </location>
</feature>
<proteinExistence type="predicted"/>
<dbReference type="EMBL" id="HG992977">
    <property type="protein sequence ID" value="CAE6995090.1"/>
    <property type="molecule type" value="Genomic_DNA"/>
</dbReference>
<sequence length="324" mass="36442">MATNRTKAKTKTKRKQRGRPFRPANHHATKNKKRKDPRTGPRPTRGPNGIKLKQQQYYKFTSDIRIYHYSAPYLSLHTFKTLLQRRAHGYVAALLGSDEALSRNMLTTPTDVIPPGALEVGYLPSVFAHGGSALGFRLGNGVVEWLCFDRDIKESVLDKLDINTETQRMLFDHVADLEKPVPVSSTSRKVPYTEHKDWYESLREAGWRPCVVRLGWRNFGWDIKDEILRRRRRALEEERDRGVGGEHGGAGDDDEGGWEDQDSDEEVSEGRHGRETGSPETIGRGGSVAYCNPVTPALESAPDSSNPMLSGRSSNTPPPQMQSY</sequence>
<gene>
    <name evidence="2" type="ORF">PTTW11_00039</name>
</gene>
<dbReference type="AlphaFoldDB" id="A0A6S6VP70"/>
<feature type="compositionally biased region" description="Polar residues" evidence="1">
    <location>
        <begin position="302"/>
        <end position="315"/>
    </location>
</feature>
<organism evidence="2 3">
    <name type="scientific">Pyrenophora teres f. teres</name>
    <dbReference type="NCBI Taxonomy" id="97479"/>
    <lineage>
        <taxon>Eukaryota</taxon>
        <taxon>Fungi</taxon>
        <taxon>Dikarya</taxon>
        <taxon>Ascomycota</taxon>
        <taxon>Pezizomycotina</taxon>
        <taxon>Dothideomycetes</taxon>
        <taxon>Pleosporomycetidae</taxon>
        <taxon>Pleosporales</taxon>
        <taxon>Pleosporineae</taxon>
        <taxon>Pleosporaceae</taxon>
        <taxon>Pyrenophora</taxon>
    </lineage>
</organism>
<feature type="compositionally biased region" description="Acidic residues" evidence="1">
    <location>
        <begin position="251"/>
        <end position="267"/>
    </location>
</feature>
<dbReference type="Proteomes" id="UP000472372">
    <property type="component" value="Chromosome 1"/>
</dbReference>
<evidence type="ECO:0000313" key="2">
    <source>
        <dbReference type="EMBL" id="CAE6995090.1"/>
    </source>
</evidence>
<feature type="compositionally biased region" description="Basic residues" evidence="1">
    <location>
        <begin position="1"/>
        <end position="36"/>
    </location>
</feature>
<evidence type="ECO:0000256" key="1">
    <source>
        <dbReference type="SAM" id="MobiDB-lite"/>
    </source>
</evidence>